<organism evidence="1 2">
    <name type="scientific">Phytophthora palmivora</name>
    <dbReference type="NCBI Taxonomy" id="4796"/>
    <lineage>
        <taxon>Eukaryota</taxon>
        <taxon>Sar</taxon>
        <taxon>Stramenopiles</taxon>
        <taxon>Oomycota</taxon>
        <taxon>Peronosporomycetes</taxon>
        <taxon>Peronosporales</taxon>
        <taxon>Peronosporaceae</taxon>
        <taxon>Phytophthora</taxon>
    </lineage>
</organism>
<proteinExistence type="predicted"/>
<sequence length="41" mass="4670">MFVKGDKDNIVLITDYAQNLTLIHVPDVPSSWHFLSLNAEK</sequence>
<reference evidence="1 2" key="1">
    <citation type="journal article" date="2017" name="Genome Biol. Evol.">
        <title>Phytophthora megakarya and P. palmivora, closely related causal agents of cacao black pod rot, underwent increases in genome sizes and gene numbers by different mechanisms.</title>
        <authorList>
            <person name="Ali S.S."/>
            <person name="Shao J."/>
            <person name="Lary D.J."/>
            <person name="Kronmiller B."/>
            <person name="Shen D."/>
            <person name="Strem M.D."/>
            <person name="Amoako-Attah I."/>
            <person name="Akrofi A.Y."/>
            <person name="Begoude B.A."/>
            <person name="Ten Hoopen G.M."/>
            <person name="Coulibaly K."/>
            <person name="Kebe B.I."/>
            <person name="Melnick R.L."/>
            <person name="Guiltinan M.J."/>
            <person name="Tyler B.M."/>
            <person name="Meinhardt L.W."/>
            <person name="Bailey B.A."/>
        </authorList>
    </citation>
    <scope>NUCLEOTIDE SEQUENCE [LARGE SCALE GENOMIC DNA]</scope>
    <source>
        <strain evidence="2">sbr112.9</strain>
    </source>
</reference>
<gene>
    <name evidence="1" type="ORF">PHPALM_7883</name>
</gene>
<evidence type="ECO:0000313" key="2">
    <source>
        <dbReference type="Proteomes" id="UP000237271"/>
    </source>
</evidence>
<evidence type="ECO:0000313" key="1">
    <source>
        <dbReference type="EMBL" id="POM75061.1"/>
    </source>
</evidence>
<accession>A0A2P4YB80</accession>
<protein>
    <submittedName>
        <fullName evidence="1">Uncharacterized protein</fullName>
    </submittedName>
</protein>
<dbReference type="Proteomes" id="UP000237271">
    <property type="component" value="Unassembled WGS sequence"/>
</dbReference>
<dbReference type="AlphaFoldDB" id="A0A2P4YB80"/>
<dbReference type="EMBL" id="NCKW01004101">
    <property type="protein sequence ID" value="POM75061.1"/>
    <property type="molecule type" value="Genomic_DNA"/>
</dbReference>
<name>A0A2P4YB80_9STRA</name>
<comment type="caution">
    <text evidence="1">The sequence shown here is derived from an EMBL/GenBank/DDBJ whole genome shotgun (WGS) entry which is preliminary data.</text>
</comment>
<dbReference type="OrthoDB" id="10359881at2759"/>
<keyword evidence="2" id="KW-1185">Reference proteome</keyword>